<dbReference type="EMBL" id="JAOYFB010000037">
    <property type="protein sequence ID" value="KAK4024170.1"/>
    <property type="molecule type" value="Genomic_DNA"/>
</dbReference>
<proteinExistence type="predicted"/>
<organism evidence="1 2">
    <name type="scientific">Daphnia magna</name>
    <dbReference type="NCBI Taxonomy" id="35525"/>
    <lineage>
        <taxon>Eukaryota</taxon>
        <taxon>Metazoa</taxon>
        <taxon>Ecdysozoa</taxon>
        <taxon>Arthropoda</taxon>
        <taxon>Crustacea</taxon>
        <taxon>Branchiopoda</taxon>
        <taxon>Diplostraca</taxon>
        <taxon>Cladocera</taxon>
        <taxon>Anomopoda</taxon>
        <taxon>Daphniidae</taxon>
        <taxon>Daphnia</taxon>
    </lineage>
</organism>
<evidence type="ECO:0000313" key="2">
    <source>
        <dbReference type="Proteomes" id="UP001234178"/>
    </source>
</evidence>
<gene>
    <name evidence="1" type="ORF">OUZ56_009557</name>
</gene>
<keyword evidence="2" id="KW-1185">Reference proteome</keyword>
<reference evidence="1 2" key="1">
    <citation type="journal article" date="2023" name="Nucleic Acids Res.">
        <title>The hologenome of Daphnia magna reveals possible DNA methylation and microbiome-mediated evolution of the host genome.</title>
        <authorList>
            <person name="Chaturvedi A."/>
            <person name="Li X."/>
            <person name="Dhandapani V."/>
            <person name="Marshall H."/>
            <person name="Kissane S."/>
            <person name="Cuenca-Cambronero M."/>
            <person name="Asole G."/>
            <person name="Calvet F."/>
            <person name="Ruiz-Romero M."/>
            <person name="Marangio P."/>
            <person name="Guigo R."/>
            <person name="Rago D."/>
            <person name="Mirbahai L."/>
            <person name="Eastwood N."/>
            <person name="Colbourne J.K."/>
            <person name="Zhou J."/>
            <person name="Mallon E."/>
            <person name="Orsini L."/>
        </authorList>
    </citation>
    <scope>NUCLEOTIDE SEQUENCE [LARGE SCALE GENOMIC DNA]</scope>
    <source>
        <strain evidence="1">LRV0_1</strain>
    </source>
</reference>
<evidence type="ECO:0000313" key="1">
    <source>
        <dbReference type="EMBL" id="KAK4024170.1"/>
    </source>
</evidence>
<comment type="caution">
    <text evidence="1">The sequence shown here is derived from an EMBL/GenBank/DDBJ whole genome shotgun (WGS) entry which is preliminary data.</text>
</comment>
<sequence length="138" mass="14983">METPVEGERNDVRGYREGYRSITGNHQQLVLSIPGSDARINQTTVKFTARLPSSPVASQPPFPPCQPAIEPSVLEPSHHRIKSKTLAASSSVEAPYSPTESAFALARKGDKQITGLINHSPIRRQLLSLQRANGLNGC</sequence>
<protein>
    <submittedName>
        <fullName evidence="1">Uncharacterized protein</fullName>
    </submittedName>
</protein>
<accession>A0ABR0AGB1</accession>
<dbReference type="Proteomes" id="UP001234178">
    <property type="component" value="Unassembled WGS sequence"/>
</dbReference>
<name>A0ABR0AGB1_9CRUS</name>